<dbReference type="SUPFAM" id="SSF52467">
    <property type="entry name" value="DHS-like NAD/FAD-binding domain"/>
    <property type="match status" value="1"/>
</dbReference>
<evidence type="ECO:0000256" key="3">
    <source>
        <dbReference type="PROSITE-ProRule" id="PRU00236"/>
    </source>
</evidence>
<comment type="caution">
    <text evidence="3">Lacks conserved residue(s) required for the propagation of feature annotation.</text>
</comment>
<dbReference type="PANTHER" id="PTHR11085:SF10">
    <property type="entry name" value="NAD-DEPENDENT PROTEIN DEACYLASE SIRTUIN-5, MITOCHONDRIAL-RELATED"/>
    <property type="match status" value="1"/>
</dbReference>
<dbReference type="PROSITE" id="PS50305">
    <property type="entry name" value="SIRTUIN"/>
    <property type="match status" value="1"/>
</dbReference>
<dbReference type="InterPro" id="IPR003000">
    <property type="entry name" value="Sirtuin"/>
</dbReference>
<sequence>MWDHSRLLYLSRRLSLVESVRYWHCQANRPTLPFVPTCSGACPEDVEQLKRYVQQCQRLFVITGAGISTESGIPDYRSEHVGLFARTQRRPVEHGMFVRSARMRQSYWARSFTGWTSFLRHLPNAAHLALSHWERAGRLHWLVTQNVDALHRKSGSLRCTELHGCLYLVICLNCGQVTHREQLQKRMVVMNPHWQVDALEVAPDGDVLLSESQVYSAYRFVREAHDQGLPIAILNIGPTRANTLAMLTINARCGDVLPLALDI</sequence>
<dbReference type="Gene3D" id="3.40.50.1220">
    <property type="entry name" value="TPP-binding domain"/>
    <property type="match status" value="1"/>
</dbReference>
<dbReference type="InterPro" id="IPR026590">
    <property type="entry name" value="Ssirtuin_cat_dom"/>
</dbReference>
<evidence type="ECO:0000259" key="4">
    <source>
        <dbReference type="PROSITE" id="PS50305"/>
    </source>
</evidence>
<organism evidence="5 6">
    <name type="scientific">Eptatretus burgeri</name>
    <name type="common">Inshore hagfish</name>
    <dbReference type="NCBI Taxonomy" id="7764"/>
    <lineage>
        <taxon>Eukaryota</taxon>
        <taxon>Metazoa</taxon>
        <taxon>Chordata</taxon>
        <taxon>Craniata</taxon>
        <taxon>Vertebrata</taxon>
        <taxon>Cyclostomata</taxon>
        <taxon>Myxini</taxon>
        <taxon>Myxiniformes</taxon>
        <taxon>Myxinidae</taxon>
        <taxon>Eptatretinae</taxon>
        <taxon>Eptatretus</taxon>
    </lineage>
</organism>
<reference evidence="5" key="2">
    <citation type="submission" date="2025-09" db="UniProtKB">
        <authorList>
            <consortium name="Ensembl"/>
        </authorList>
    </citation>
    <scope>IDENTIFICATION</scope>
</reference>
<dbReference type="GO" id="GO:0070403">
    <property type="term" value="F:NAD+ binding"/>
    <property type="evidence" value="ECO:0007669"/>
    <property type="project" value="InterPro"/>
</dbReference>
<protein>
    <submittedName>
        <fullName evidence="5">Sirtuin 4</fullName>
    </submittedName>
</protein>
<accession>A0A8C4NEE9</accession>
<dbReference type="AlphaFoldDB" id="A0A8C4NEE9"/>
<evidence type="ECO:0000256" key="2">
    <source>
        <dbReference type="ARBA" id="ARBA00023027"/>
    </source>
</evidence>
<dbReference type="Pfam" id="PF02146">
    <property type="entry name" value="SIR2"/>
    <property type="match status" value="1"/>
</dbReference>
<proteinExistence type="predicted"/>
<dbReference type="GeneTree" id="ENSGT00940000158891"/>
<keyword evidence="6" id="KW-1185">Reference proteome</keyword>
<dbReference type="GO" id="GO:0017136">
    <property type="term" value="F:histone deacetylase activity, NAD-dependent"/>
    <property type="evidence" value="ECO:0007669"/>
    <property type="project" value="TreeGrafter"/>
</dbReference>
<dbReference type="PANTHER" id="PTHR11085">
    <property type="entry name" value="NAD-DEPENDENT PROTEIN DEACYLASE SIRTUIN-5, MITOCHONDRIAL-RELATED"/>
    <property type="match status" value="1"/>
</dbReference>
<keyword evidence="2" id="KW-0520">NAD</keyword>
<dbReference type="Ensembl" id="ENSEBUT00000003443.1">
    <property type="protein sequence ID" value="ENSEBUP00000003079.1"/>
    <property type="gene ID" value="ENSEBUG00000002262.1"/>
</dbReference>
<feature type="domain" description="Deacetylase sirtuin-type" evidence="4">
    <location>
        <begin position="39"/>
        <end position="263"/>
    </location>
</feature>
<dbReference type="GO" id="GO:0005759">
    <property type="term" value="C:mitochondrial matrix"/>
    <property type="evidence" value="ECO:0007669"/>
    <property type="project" value="TreeGrafter"/>
</dbReference>
<evidence type="ECO:0000256" key="1">
    <source>
        <dbReference type="ARBA" id="ARBA00022679"/>
    </source>
</evidence>
<dbReference type="Proteomes" id="UP000694388">
    <property type="component" value="Unplaced"/>
</dbReference>
<reference evidence="5" key="1">
    <citation type="submission" date="2025-08" db="UniProtKB">
        <authorList>
            <consortium name="Ensembl"/>
        </authorList>
    </citation>
    <scope>IDENTIFICATION</scope>
</reference>
<evidence type="ECO:0000313" key="5">
    <source>
        <dbReference type="Ensembl" id="ENSEBUP00000003079.1"/>
    </source>
</evidence>
<evidence type="ECO:0000313" key="6">
    <source>
        <dbReference type="Proteomes" id="UP000694388"/>
    </source>
</evidence>
<keyword evidence="1" id="KW-0808">Transferase</keyword>
<dbReference type="InterPro" id="IPR029035">
    <property type="entry name" value="DHS-like_NAD/FAD-binding_dom"/>
</dbReference>
<name>A0A8C4NEE9_EPTBU</name>
<dbReference type="InterPro" id="IPR050134">
    <property type="entry name" value="NAD-dep_sirtuin_deacylases"/>
</dbReference>